<keyword evidence="3" id="KW-0808">Transferase</keyword>
<keyword evidence="1" id="KW-0812">Transmembrane</keyword>
<dbReference type="GO" id="GO:0016020">
    <property type="term" value="C:membrane"/>
    <property type="evidence" value="ECO:0007669"/>
    <property type="project" value="TreeGrafter"/>
</dbReference>
<organism evidence="3">
    <name type="scientific">Enterobacter mori</name>
    <dbReference type="NCBI Taxonomy" id="539813"/>
    <lineage>
        <taxon>Bacteria</taxon>
        <taxon>Pseudomonadati</taxon>
        <taxon>Pseudomonadota</taxon>
        <taxon>Gammaproteobacteria</taxon>
        <taxon>Enterobacterales</taxon>
        <taxon>Enterobacteriaceae</taxon>
        <taxon>Enterobacter</taxon>
    </lineage>
</organism>
<evidence type="ECO:0000313" key="3">
    <source>
        <dbReference type="EMBL" id="QPJ99266.1"/>
    </source>
</evidence>
<feature type="transmembrane region" description="Helical" evidence="1">
    <location>
        <begin position="93"/>
        <end position="110"/>
    </location>
</feature>
<dbReference type="InterPro" id="IPR050879">
    <property type="entry name" value="Acyltransferase_3"/>
</dbReference>
<feature type="transmembrane region" description="Helical" evidence="1">
    <location>
        <begin position="244"/>
        <end position="264"/>
    </location>
</feature>
<dbReference type="EMBL" id="CP061801">
    <property type="protein sequence ID" value="QPJ99266.1"/>
    <property type="molecule type" value="Genomic_DNA"/>
</dbReference>
<evidence type="ECO:0000259" key="2">
    <source>
        <dbReference type="Pfam" id="PF01757"/>
    </source>
</evidence>
<keyword evidence="1" id="KW-0472">Membrane</keyword>
<proteinExistence type="predicted"/>
<feature type="domain" description="Acyltransferase 3" evidence="2">
    <location>
        <begin position="7"/>
        <end position="321"/>
    </location>
</feature>
<feature type="transmembrane region" description="Helical" evidence="1">
    <location>
        <begin position="307"/>
        <end position="325"/>
    </location>
</feature>
<dbReference type="AlphaFoldDB" id="A0A7T0DTQ4"/>
<feature type="transmembrane region" description="Helical" evidence="1">
    <location>
        <begin position="7"/>
        <end position="26"/>
    </location>
</feature>
<dbReference type="GO" id="GO:0016747">
    <property type="term" value="F:acyltransferase activity, transferring groups other than amino-acyl groups"/>
    <property type="evidence" value="ECO:0007669"/>
    <property type="project" value="InterPro"/>
</dbReference>
<protein>
    <submittedName>
        <fullName evidence="3">Acyltransferase</fullName>
    </submittedName>
</protein>
<dbReference type="PANTHER" id="PTHR23028:SF53">
    <property type="entry name" value="ACYL_TRANSF_3 DOMAIN-CONTAINING PROTEIN"/>
    <property type="match status" value="1"/>
</dbReference>
<feature type="transmembrane region" description="Helical" evidence="1">
    <location>
        <begin position="276"/>
        <end position="295"/>
    </location>
</feature>
<dbReference type="InterPro" id="IPR002656">
    <property type="entry name" value="Acyl_transf_3_dom"/>
</dbReference>
<name>A0A7T0DTQ4_9ENTR</name>
<gene>
    <name evidence="3" type="ORF">IDM36_15225</name>
</gene>
<feature type="transmembrane region" description="Helical" evidence="1">
    <location>
        <begin position="220"/>
        <end position="238"/>
    </location>
</feature>
<keyword evidence="3" id="KW-0012">Acyltransferase</keyword>
<dbReference type="GO" id="GO:0000271">
    <property type="term" value="P:polysaccharide biosynthetic process"/>
    <property type="evidence" value="ECO:0007669"/>
    <property type="project" value="TreeGrafter"/>
</dbReference>
<dbReference type="PANTHER" id="PTHR23028">
    <property type="entry name" value="ACETYLTRANSFERASE"/>
    <property type="match status" value="1"/>
</dbReference>
<reference evidence="3" key="1">
    <citation type="submission" date="2020-09" db="EMBL/GenBank/DDBJ databases">
        <title>First Report of a novel Colistin-Resistant species of Enterobacter cloacae complex Producing MCR-5 isolated from hospital sewage water.</title>
        <authorList>
            <person name="Zhou K."/>
        </authorList>
    </citation>
    <scope>NUCLEOTIDE SEQUENCE [LARGE SCALE GENOMIC DNA]</scope>
    <source>
        <strain evidence="3">HSW1412</strain>
    </source>
</reference>
<dbReference type="Pfam" id="PF01757">
    <property type="entry name" value="Acyl_transf_3"/>
    <property type="match status" value="1"/>
</dbReference>
<sequence>MNNRRILFLDYMRVIAFSLVVLGHKFNKDLSSLANDPGNHITLRWFYGLLADASFGGAMGVVLFFLVSGYIITHVLQKEATFEFYLKRIFRIYPLYIFAVLAEMLVQYYNGGNIPPLSIIIPRLLLIGDFFNTPLSLAGVEWTLRIEMLFYVFMGLVKKFGLINKGNVLTVLLLVVSLFISSINPFPVAKDFHNAYFTLYTPFLFIGVVVYLAEHKLVNRIVALTSIVTMFYLHLSLIEKINPFWGQYNYAFTGTVIFLGSWLFKDRFIESKACNLLSEMTYAVYLFHNWIWYILSLVVSKIQIPYINSNIQILTLLFIVCYFAHKTVERKGVLIGKTLLRKALI</sequence>
<evidence type="ECO:0000256" key="1">
    <source>
        <dbReference type="SAM" id="Phobius"/>
    </source>
</evidence>
<feature type="transmembrane region" description="Helical" evidence="1">
    <location>
        <begin position="46"/>
        <end position="72"/>
    </location>
</feature>
<keyword evidence="1" id="KW-1133">Transmembrane helix</keyword>
<accession>A0A7T0DTQ4</accession>
<feature type="transmembrane region" description="Helical" evidence="1">
    <location>
        <begin position="195"/>
        <end position="213"/>
    </location>
</feature>
<feature type="transmembrane region" description="Helical" evidence="1">
    <location>
        <begin position="166"/>
        <end position="183"/>
    </location>
</feature>